<feature type="domain" description="DUF5753" evidence="1">
    <location>
        <begin position="8"/>
        <end position="72"/>
    </location>
</feature>
<dbReference type="Pfam" id="PF19054">
    <property type="entry name" value="DUF5753"/>
    <property type="match status" value="1"/>
</dbReference>
<evidence type="ECO:0000259" key="1">
    <source>
        <dbReference type="Pfam" id="PF19054"/>
    </source>
</evidence>
<keyword evidence="3" id="KW-1185">Reference proteome</keyword>
<dbReference type="EMBL" id="JAUZMY010000010">
    <property type="protein sequence ID" value="MEE2038032.1"/>
    <property type="molecule type" value="Genomic_DNA"/>
</dbReference>
<dbReference type="InterPro" id="IPR043917">
    <property type="entry name" value="DUF5753"/>
</dbReference>
<organism evidence="2 3">
    <name type="scientific">Nocardiopsis codii</name>
    <dbReference type="NCBI Taxonomy" id="3065942"/>
    <lineage>
        <taxon>Bacteria</taxon>
        <taxon>Bacillati</taxon>
        <taxon>Actinomycetota</taxon>
        <taxon>Actinomycetes</taxon>
        <taxon>Streptosporangiales</taxon>
        <taxon>Nocardiopsidaceae</taxon>
        <taxon>Nocardiopsis</taxon>
    </lineage>
</organism>
<dbReference type="Proteomes" id="UP001356095">
    <property type="component" value="Unassembled WGS sequence"/>
</dbReference>
<comment type="caution">
    <text evidence="2">The sequence shown here is derived from an EMBL/GenBank/DDBJ whole genome shotgun (WGS) entry which is preliminary data.</text>
</comment>
<sequence length="79" mass="8862">MRSISMRMTHPGMCPPFRIMSLSNAQTVVFVEHALGEVARSEAQDVSRMSALFGAMRADALAPVESLYRIREMRKEYAA</sequence>
<protein>
    <submittedName>
        <fullName evidence="2">Scr1 family TA system antitoxin-like transcriptional regulator</fullName>
    </submittedName>
</protein>
<gene>
    <name evidence="2" type="ORF">Q8791_12475</name>
</gene>
<evidence type="ECO:0000313" key="3">
    <source>
        <dbReference type="Proteomes" id="UP001356095"/>
    </source>
</evidence>
<dbReference type="RefSeq" id="WP_330091822.1">
    <property type="nucleotide sequence ID" value="NZ_JAUZMY010000010.1"/>
</dbReference>
<evidence type="ECO:0000313" key="2">
    <source>
        <dbReference type="EMBL" id="MEE2038032.1"/>
    </source>
</evidence>
<proteinExistence type="predicted"/>
<reference evidence="2 3" key="1">
    <citation type="submission" date="2023-08" db="EMBL/GenBank/DDBJ databases">
        <authorList>
            <person name="Girao M."/>
            <person name="Carvalho M.F."/>
        </authorList>
    </citation>
    <scope>NUCLEOTIDE SEQUENCE [LARGE SCALE GENOMIC DNA]</scope>
    <source>
        <strain evidence="2 3">CT-R113</strain>
    </source>
</reference>
<name>A0ABU7K7M5_9ACTN</name>
<accession>A0ABU7K7M5</accession>